<keyword evidence="3" id="KW-1185">Reference proteome</keyword>
<dbReference type="Proteomes" id="UP001596513">
    <property type="component" value="Unassembled WGS sequence"/>
</dbReference>
<gene>
    <name evidence="2" type="ORF">ACFQT0_20320</name>
</gene>
<feature type="domain" description="GEVED" evidence="1">
    <location>
        <begin position="54"/>
        <end position="99"/>
    </location>
</feature>
<comment type="caution">
    <text evidence="2">The sequence shown here is derived from an EMBL/GenBank/DDBJ whole genome shotgun (WGS) entry which is preliminary data.</text>
</comment>
<dbReference type="Pfam" id="PF20009">
    <property type="entry name" value="GEVED"/>
    <property type="match status" value="1"/>
</dbReference>
<reference evidence="3" key="1">
    <citation type="journal article" date="2019" name="Int. J. Syst. Evol. Microbiol.">
        <title>The Global Catalogue of Microorganisms (GCM) 10K type strain sequencing project: providing services to taxonomists for standard genome sequencing and annotation.</title>
        <authorList>
            <consortium name="The Broad Institute Genomics Platform"/>
            <consortium name="The Broad Institute Genome Sequencing Center for Infectious Disease"/>
            <person name="Wu L."/>
            <person name="Ma J."/>
        </authorList>
    </citation>
    <scope>NUCLEOTIDE SEQUENCE [LARGE SCALE GENOMIC DNA]</scope>
    <source>
        <strain evidence="3">JCM 19635</strain>
    </source>
</reference>
<name>A0ABW2UB58_9BACT</name>
<dbReference type="EMBL" id="JBHTEK010000001">
    <property type="protein sequence ID" value="MFC7669445.1"/>
    <property type="molecule type" value="Genomic_DNA"/>
</dbReference>
<organism evidence="2 3">
    <name type="scientific">Hymenobacter humi</name>
    <dbReference type="NCBI Taxonomy" id="1411620"/>
    <lineage>
        <taxon>Bacteria</taxon>
        <taxon>Pseudomonadati</taxon>
        <taxon>Bacteroidota</taxon>
        <taxon>Cytophagia</taxon>
        <taxon>Cytophagales</taxon>
        <taxon>Hymenobacteraceae</taxon>
        <taxon>Hymenobacter</taxon>
    </lineage>
</organism>
<evidence type="ECO:0000313" key="2">
    <source>
        <dbReference type="EMBL" id="MFC7669445.1"/>
    </source>
</evidence>
<proteinExistence type="predicted"/>
<protein>
    <submittedName>
        <fullName evidence="2">GEVED domain-containing protein</fullName>
    </submittedName>
</protein>
<evidence type="ECO:0000313" key="3">
    <source>
        <dbReference type="Proteomes" id="UP001596513"/>
    </source>
</evidence>
<evidence type="ECO:0000259" key="1">
    <source>
        <dbReference type="Pfam" id="PF20009"/>
    </source>
</evidence>
<dbReference type="RefSeq" id="WP_380204947.1">
    <property type="nucleotide sequence ID" value="NZ_JBHTEK010000001.1"/>
</dbReference>
<dbReference type="InterPro" id="IPR045474">
    <property type="entry name" value="GEVED"/>
</dbReference>
<sequence>MTSVSIANAQPAYNNITANAPGGYGNFTGQPITVVPGSQLNLRVVTNVAVAHRTAVWVDWNTNGIFDAFELVVNDVTFSGPNAGTFTASFAVPARTSPSTPACG</sequence>
<accession>A0ABW2UB58</accession>